<comment type="caution">
    <text evidence="2">The sequence shown here is derived from an EMBL/GenBank/DDBJ whole genome shotgun (WGS) entry which is preliminary data.</text>
</comment>
<dbReference type="AlphaFoldDB" id="A0A840F7U2"/>
<dbReference type="GO" id="GO:0016787">
    <property type="term" value="F:hydrolase activity"/>
    <property type="evidence" value="ECO:0007669"/>
    <property type="project" value="UniProtKB-KW"/>
</dbReference>
<evidence type="ECO:0000313" key="2">
    <source>
        <dbReference type="EMBL" id="MBB4152561.1"/>
    </source>
</evidence>
<dbReference type="InterPro" id="IPR011105">
    <property type="entry name" value="Cell_wall_hydrolase_SleB"/>
</dbReference>
<gene>
    <name evidence="2" type="ORF">GGQ80_000437</name>
</gene>
<dbReference type="EMBL" id="JACIEV010000001">
    <property type="protein sequence ID" value="MBB4152561.1"/>
    <property type="molecule type" value="Genomic_DNA"/>
</dbReference>
<feature type="domain" description="Cell wall hydrolase SleB" evidence="1">
    <location>
        <begin position="106"/>
        <end position="207"/>
    </location>
</feature>
<dbReference type="InterPro" id="IPR042047">
    <property type="entry name" value="SleB_dom1"/>
</dbReference>
<reference evidence="2 3" key="1">
    <citation type="submission" date="2020-08" db="EMBL/GenBank/DDBJ databases">
        <title>Genomic Encyclopedia of Type Strains, Phase IV (KMG-IV): sequencing the most valuable type-strain genomes for metagenomic binning, comparative biology and taxonomic classification.</title>
        <authorList>
            <person name="Goeker M."/>
        </authorList>
    </citation>
    <scope>NUCLEOTIDE SEQUENCE [LARGE SCALE GENOMIC DNA]</scope>
    <source>
        <strain evidence="2 3">YC6723</strain>
    </source>
</reference>
<dbReference type="Pfam" id="PF07486">
    <property type="entry name" value="Hydrolase_2"/>
    <property type="match status" value="1"/>
</dbReference>
<proteinExistence type="predicted"/>
<keyword evidence="3" id="KW-1185">Reference proteome</keyword>
<sequence length="208" mass="21427">MSLLQRAATFAAMTLVCAGFIGVSSPGLAEELDRSAISATVLGNNPLMPAIVPVTPAPATPTVAPAAPSFDSLDDAVAAQDPAIATATNAEALRCLAGAVYFESKGEPLAGQLAVANVIINRTKSGRFPADICDVVTQRGQFSFVRGGEIPDIDAGRATYRKAIAVAKVALNAAWESPAAKALYFNAVGRRPSGAARVASIGNHIFYR</sequence>
<name>A0A840F7U2_9SPHN</name>
<evidence type="ECO:0000313" key="3">
    <source>
        <dbReference type="Proteomes" id="UP000529795"/>
    </source>
</evidence>
<evidence type="ECO:0000259" key="1">
    <source>
        <dbReference type="Pfam" id="PF07486"/>
    </source>
</evidence>
<keyword evidence="2" id="KW-0378">Hydrolase</keyword>
<dbReference type="Proteomes" id="UP000529795">
    <property type="component" value="Unassembled WGS sequence"/>
</dbReference>
<accession>A0A840F7U2</accession>
<organism evidence="2 3">
    <name type="scientific">Sphingomonas jinjuensis</name>
    <dbReference type="NCBI Taxonomy" id="535907"/>
    <lineage>
        <taxon>Bacteria</taxon>
        <taxon>Pseudomonadati</taxon>
        <taxon>Pseudomonadota</taxon>
        <taxon>Alphaproteobacteria</taxon>
        <taxon>Sphingomonadales</taxon>
        <taxon>Sphingomonadaceae</taxon>
        <taxon>Sphingomonas</taxon>
    </lineage>
</organism>
<protein>
    <submittedName>
        <fullName evidence="2">Spore germination cell wall hydrolase CwlJ-like protein</fullName>
    </submittedName>
</protein>
<dbReference type="Gene3D" id="1.10.10.2520">
    <property type="entry name" value="Cell wall hydrolase SleB, domain 1"/>
    <property type="match status" value="1"/>
</dbReference>